<keyword evidence="4 5" id="KW-0804">Transcription</keyword>
<dbReference type="GO" id="GO:0016987">
    <property type="term" value="F:sigma factor activity"/>
    <property type="evidence" value="ECO:0007669"/>
    <property type="project" value="UniProtKB-KW"/>
</dbReference>
<dbReference type="PIRSF" id="PIRSF000770">
    <property type="entry name" value="RNA_pol_sigma-SigE/K"/>
    <property type="match status" value="1"/>
</dbReference>
<accession>E6W661</accession>
<dbReference type="InterPro" id="IPR013324">
    <property type="entry name" value="RNA_pol_sigma_r3/r4-like"/>
</dbReference>
<gene>
    <name evidence="8" type="ordered locus">Selin_1362</name>
</gene>
<dbReference type="InterPro" id="IPR013325">
    <property type="entry name" value="RNA_pol_sigma_r2"/>
</dbReference>
<evidence type="ECO:0000313" key="9">
    <source>
        <dbReference type="Proteomes" id="UP000002572"/>
    </source>
</evidence>
<dbReference type="PROSITE" id="PS00716">
    <property type="entry name" value="SIGMA70_2"/>
    <property type="match status" value="1"/>
</dbReference>
<evidence type="ECO:0000256" key="3">
    <source>
        <dbReference type="ARBA" id="ARBA00023125"/>
    </source>
</evidence>
<dbReference type="HOGENOM" id="CLU_014793_8_1_0"/>
<dbReference type="Gene3D" id="1.20.140.160">
    <property type="match status" value="1"/>
</dbReference>
<dbReference type="PANTHER" id="PTHR30385:SF7">
    <property type="entry name" value="RNA POLYMERASE SIGMA FACTOR FLIA"/>
    <property type="match status" value="1"/>
</dbReference>
<dbReference type="Proteomes" id="UP000002572">
    <property type="component" value="Chromosome"/>
</dbReference>
<evidence type="ECO:0000259" key="7">
    <source>
        <dbReference type="PROSITE" id="PS00716"/>
    </source>
</evidence>
<dbReference type="SUPFAM" id="SSF88659">
    <property type="entry name" value="Sigma3 and sigma4 domains of RNA polymerase sigma factors"/>
    <property type="match status" value="2"/>
</dbReference>
<dbReference type="GO" id="GO:0003677">
    <property type="term" value="F:DNA binding"/>
    <property type="evidence" value="ECO:0007669"/>
    <property type="project" value="UniProtKB-KW"/>
</dbReference>
<comment type="similarity">
    <text evidence="5">Belongs to the sigma-70 factor family.</text>
</comment>
<dbReference type="InterPro" id="IPR012845">
    <property type="entry name" value="RNA_pol_sigma_FliA_WhiG"/>
</dbReference>
<keyword evidence="2 5" id="KW-0731">Sigma factor</keyword>
<dbReference type="Pfam" id="PF04542">
    <property type="entry name" value="Sigma70_r2"/>
    <property type="match status" value="1"/>
</dbReference>
<dbReference type="PANTHER" id="PTHR30385">
    <property type="entry name" value="SIGMA FACTOR F FLAGELLAR"/>
    <property type="match status" value="1"/>
</dbReference>
<dbReference type="Pfam" id="PF04539">
    <property type="entry name" value="Sigma70_r3"/>
    <property type="match status" value="1"/>
</dbReference>
<reference evidence="8 9" key="1">
    <citation type="submission" date="2010-12" db="EMBL/GenBank/DDBJ databases">
        <title>Complete sequence of Desulfurispirillum indicum S5.</title>
        <authorList>
            <consortium name="US DOE Joint Genome Institute"/>
            <person name="Lucas S."/>
            <person name="Copeland A."/>
            <person name="Lapidus A."/>
            <person name="Cheng J.-F."/>
            <person name="Goodwin L."/>
            <person name="Pitluck S."/>
            <person name="Chertkov O."/>
            <person name="Held B."/>
            <person name="Detter J.C."/>
            <person name="Han C."/>
            <person name="Tapia R."/>
            <person name="Land M."/>
            <person name="Hauser L."/>
            <person name="Kyrpides N."/>
            <person name="Ivanova N."/>
            <person name="Mikhailova N."/>
            <person name="Haggblom M."/>
            <person name="Rauschenbach I."/>
            <person name="Bini E."/>
            <person name="Woyke T."/>
        </authorList>
    </citation>
    <scope>NUCLEOTIDE SEQUENCE [LARGE SCALE GENOMIC DNA]</scope>
    <source>
        <strain evidence="9">ATCC BAA-1389 / DSM 22839 / S5</strain>
    </source>
</reference>
<dbReference type="RefSeq" id="WP_013505978.1">
    <property type="nucleotide sequence ID" value="NC_014836.1"/>
</dbReference>
<dbReference type="InterPro" id="IPR007627">
    <property type="entry name" value="RNA_pol_sigma70_r2"/>
</dbReference>
<dbReference type="SUPFAM" id="SSF88946">
    <property type="entry name" value="Sigma2 domain of RNA polymerase sigma factors"/>
    <property type="match status" value="1"/>
</dbReference>
<dbReference type="PRINTS" id="PR00046">
    <property type="entry name" value="SIGMA70FCT"/>
</dbReference>
<dbReference type="EMBL" id="CP002432">
    <property type="protein sequence ID" value="ADU66097.1"/>
    <property type="molecule type" value="Genomic_DNA"/>
</dbReference>
<evidence type="ECO:0000256" key="4">
    <source>
        <dbReference type="ARBA" id="ARBA00023163"/>
    </source>
</evidence>
<name>E6W661_DESIS</name>
<comment type="function">
    <text evidence="5">Sigma factors are initiation factors that promote the attachment of RNA polymerase to specific initiation sites and are then released.</text>
</comment>
<feature type="domain" description="RNA polymerase sigma-70" evidence="7">
    <location>
        <begin position="217"/>
        <end position="243"/>
    </location>
</feature>
<dbReference type="NCBIfam" id="TIGR02937">
    <property type="entry name" value="sigma70-ECF"/>
    <property type="match status" value="1"/>
</dbReference>
<dbReference type="InterPro" id="IPR000943">
    <property type="entry name" value="RNA_pol_sigma70"/>
</dbReference>
<dbReference type="Pfam" id="PF04545">
    <property type="entry name" value="Sigma70_r4"/>
    <property type="match status" value="1"/>
</dbReference>
<keyword evidence="9" id="KW-1185">Reference proteome</keyword>
<dbReference type="NCBIfam" id="NF005413">
    <property type="entry name" value="PRK06986.1"/>
    <property type="match status" value="1"/>
</dbReference>
<dbReference type="FunCoup" id="E6W661">
    <property type="interactions" value="276"/>
</dbReference>
<keyword evidence="1 5" id="KW-0805">Transcription regulation</keyword>
<dbReference type="NCBIfam" id="TIGR02479">
    <property type="entry name" value="FliA_WhiG"/>
    <property type="match status" value="1"/>
</dbReference>
<dbReference type="CDD" id="cd06171">
    <property type="entry name" value="Sigma70_r4"/>
    <property type="match status" value="1"/>
</dbReference>
<dbReference type="GO" id="GO:0006352">
    <property type="term" value="P:DNA-templated transcription initiation"/>
    <property type="evidence" value="ECO:0007669"/>
    <property type="project" value="InterPro"/>
</dbReference>
<dbReference type="InParanoid" id="E6W661"/>
<dbReference type="GO" id="GO:0003899">
    <property type="term" value="F:DNA-directed RNA polymerase activity"/>
    <property type="evidence" value="ECO:0007669"/>
    <property type="project" value="InterPro"/>
</dbReference>
<dbReference type="PROSITE" id="PS00715">
    <property type="entry name" value="SIGMA70_1"/>
    <property type="match status" value="1"/>
</dbReference>
<proteinExistence type="inferred from homology"/>
<dbReference type="eggNOG" id="COG1191">
    <property type="taxonomic scope" value="Bacteria"/>
</dbReference>
<dbReference type="AlphaFoldDB" id="E6W661"/>
<evidence type="ECO:0000313" key="8">
    <source>
        <dbReference type="EMBL" id="ADU66097.1"/>
    </source>
</evidence>
<keyword evidence="3 5" id="KW-0238">DNA-binding</keyword>
<dbReference type="InterPro" id="IPR007624">
    <property type="entry name" value="RNA_pol_sigma70_r3"/>
</dbReference>
<dbReference type="STRING" id="653733.Selin_1362"/>
<evidence type="ECO:0000256" key="1">
    <source>
        <dbReference type="ARBA" id="ARBA00023015"/>
    </source>
</evidence>
<dbReference type="Gene3D" id="1.10.1740.10">
    <property type="match status" value="1"/>
</dbReference>
<evidence type="ECO:0000256" key="5">
    <source>
        <dbReference type="RuleBase" id="RU362124"/>
    </source>
</evidence>
<dbReference type="OrthoDB" id="9799825at2"/>
<dbReference type="InterPro" id="IPR014284">
    <property type="entry name" value="RNA_pol_sigma-70_dom"/>
</dbReference>
<protein>
    <recommendedName>
        <fullName evidence="5">RNA polymerase sigma factor</fullName>
    </recommendedName>
</protein>
<evidence type="ECO:0000259" key="6">
    <source>
        <dbReference type="PROSITE" id="PS00715"/>
    </source>
</evidence>
<dbReference type="InterPro" id="IPR007630">
    <property type="entry name" value="RNA_pol_sigma70_r4"/>
</dbReference>
<feature type="domain" description="RNA polymerase sigma-70" evidence="6">
    <location>
        <begin position="50"/>
        <end position="63"/>
    </location>
</feature>
<dbReference type="KEGG" id="din:Selin_1362"/>
<sequence>MRKFEEFCPRAELKNTPAIRNQIIEEYAPLIKYIATRIHAGLPSNIELDDLISIGALGLIDAIDKFDMNRGVLFKTYAESRIRGKILDELRKLDWLPRGLRQKNKALDRAYSKLGINEGREVSDGELAAELGIDEAEVQQYISQAGGYTMLSLDEQMYDRDGSESGTLSDLIPDRENAGPEEHLEITQNQEFLKKHIRLLSEKEQQMLALYYYEELTMKEIGTVLGITESRVSQIHSQALFKLKKAMGRL</sequence>
<organism evidence="8 9">
    <name type="scientific">Desulfurispirillum indicum (strain ATCC BAA-1389 / DSM 22839 / S5)</name>
    <dbReference type="NCBI Taxonomy" id="653733"/>
    <lineage>
        <taxon>Bacteria</taxon>
        <taxon>Pseudomonadati</taxon>
        <taxon>Chrysiogenota</taxon>
        <taxon>Chrysiogenia</taxon>
        <taxon>Chrysiogenales</taxon>
        <taxon>Chrysiogenaceae</taxon>
        <taxon>Desulfurispirillum</taxon>
    </lineage>
</organism>
<evidence type="ECO:0000256" key="2">
    <source>
        <dbReference type="ARBA" id="ARBA00023082"/>
    </source>
</evidence>